<dbReference type="Pfam" id="PF00857">
    <property type="entry name" value="Isochorismatase"/>
    <property type="match status" value="1"/>
</dbReference>
<dbReference type="AlphaFoldDB" id="A0A239BUJ1"/>
<feature type="domain" description="Isochorismatase-like" evidence="1">
    <location>
        <begin position="12"/>
        <end position="158"/>
    </location>
</feature>
<name>A0A239BUJ1_9BURK</name>
<evidence type="ECO:0000313" key="3">
    <source>
        <dbReference type="Proteomes" id="UP000198284"/>
    </source>
</evidence>
<dbReference type="Gene3D" id="3.40.50.850">
    <property type="entry name" value="Isochorismatase-like"/>
    <property type="match status" value="1"/>
</dbReference>
<dbReference type="EMBL" id="FZOT01000001">
    <property type="protein sequence ID" value="SNS10833.1"/>
    <property type="molecule type" value="Genomic_DNA"/>
</dbReference>
<dbReference type="Proteomes" id="UP000198284">
    <property type="component" value="Unassembled WGS sequence"/>
</dbReference>
<keyword evidence="3" id="KW-1185">Reference proteome</keyword>
<proteinExistence type="predicted"/>
<sequence length="181" mass="19498">MNPTALCDASRSALIVIDLQQRLMPAIHAGEQVIQRAHILAQAARALGVPVIGTAQTPAKLGPNVADLHALCNQVVEKDSFDACAEPAFLEALPGDRDQFIVVGCEAHVCVLQTVLGLLARRRPARLIADAVGSRDPANKAVALDRARAAGAEILTSEMVVFEWLQDSRHPRFRELMALIK</sequence>
<dbReference type="SUPFAM" id="SSF52499">
    <property type="entry name" value="Isochorismatase-like hydrolases"/>
    <property type="match status" value="1"/>
</dbReference>
<evidence type="ECO:0000259" key="1">
    <source>
        <dbReference type="Pfam" id="PF00857"/>
    </source>
</evidence>
<evidence type="ECO:0000313" key="2">
    <source>
        <dbReference type="EMBL" id="SNS10833.1"/>
    </source>
</evidence>
<dbReference type="OrthoDB" id="9796958at2"/>
<dbReference type="InterPro" id="IPR050993">
    <property type="entry name" value="Isochorismatase_domain"/>
</dbReference>
<gene>
    <name evidence="2" type="ORF">SAMN06265795_10156</name>
</gene>
<reference evidence="2 3" key="1">
    <citation type="submission" date="2017-06" db="EMBL/GenBank/DDBJ databases">
        <authorList>
            <person name="Kim H.J."/>
            <person name="Triplett B.A."/>
        </authorList>
    </citation>
    <scope>NUCLEOTIDE SEQUENCE [LARGE SCALE GENOMIC DNA]</scope>
    <source>
        <strain evidence="2 3">U15</strain>
    </source>
</reference>
<protein>
    <submittedName>
        <fullName evidence="2">Nicotinamidase-related amidase</fullName>
    </submittedName>
</protein>
<dbReference type="RefSeq" id="WP_089397300.1">
    <property type="nucleotide sequence ID" value="NZ_FZOT01000001.1"/>
</dbReference>
<dbReference type="InterPro" id="IPR000868">
    <property type="entry name" value="Isochorismatase-like_dom"/>
</dbReference>
<organism evidence="2 3">
    <name type="scientific">Noviherbaspirillum humi</name>
    <dbReference type="NCBI Taxonomy" id="1688639"/>
    <lineage>
        <taxon>Bacteria</taxon>
        <taxon>Pseudomonadati</taxon>
        <taxon>Pseudomonadota</taxon>
        <taxon>Betaproteobacteria</taxon>
        <taxon>Burkholderiales</taxon>
        <taxon>Oxalobacteraceae</taxon>
        <taxon>Noviherbaspirillum</taxon>
    </lineage>
</organism>
<dbReference type="PANTHER" id="PTHR14119:SF3">
    <property type="entry name" value="ISOCHORISMATASE DOMAIN-CONTAINING PROTEIN 2"/>
    <property type="match status" value="1"/>
</dbReference>
<dbReference type="PANTHER" id="PTHR14119">
    <property type="entry name" value="HYDROLASE"/>
    <property type="match status" value="1"/>
</dbReference>
<accession>A0A239BUJ1</accession>
<dbReference type="InterPro" id="IPR036380">
    <property type="entry name" value="Isochorismatase-like_sf"/>
</dbReference>